<protein>
    <recommendedName>
        <fullName evidence="4">DUF5640 domain-containing protein</fullName>
    </recommendedName>
</protein>
<dbReference type="Proteomes" id="UP000051565">
    <property type="component" value="Unassembled WGS sequence"/>
</dbReference>
<evidence type="ECO:0008006" key="4">
    <source>
        <dbReference type="Google" id="ProtNLM"/>
    </source>
</evidence>
<organism evidence="2 3">
    <name type="scientific">Fructilactobacillus lindneri DSM 20690 = JCM 11027</name>
    <dbReference type="NCBI Taxonomy" id="1122148"/>
    <lineage>
        <taxon>Bacteria</taxon>
        <taxon>Bacillati</taxon>
        <taxon>Bacillota</taxon>
        <taxon>Bacilli</taxon>
        <taxon>Lactobacillales</taxon>
        <taxon>Lactobacillaceae</taxon>
        <taxon>Fructilactobacillus</taxon>
    </lineage>
</organism>
<keyword evidence="1" id="KW-0732">Signal</keyword>
<dbReference type="EMBL" id="JQBT01000012">
    <property type="protein sequence ID" value="KRN80020.1"/>
    <property type="molecule type" value="Genomic_DNA"/>
</dbReference>
<reference evidence="2 3" key="1">
    <citation type="journal article" date="2015" name="Genome Announc.">
        <title>Expanding the biotechnology potential of lactobacilli through comparative genomics of 213 strains and associated genera.</title>
        <authorList>
            <person name="Sun Z."/>
            <person name="Harris H.M."/>
            <person name="McCann A."/>
            <person name="Guo C."/>
            <person name="Argimon S."/>
            <person name="Zhang W."/>
            <person name="Yang X."/>
            <person name="Jeffery I.B."/>
            <person name="Cooney J.C."/>
            <person name="Kagawa T.F."/>
            <person name="Liu W."/>
            <person name="Song Y."/>
            <person name="Salvetti E."/>
            <person name="Wrobel A."/>
            <person name="Rasinkangas P."/>
            <person name="Parkhill J."/>
            <person name="Rea M.C."/>
            <person name="O'Sullivan O."/>
            <person name="Ritari J."/>
            <person name="Douillard F.P."/>
            <person name="Paul Ross R."/>
            <person name="Yang R."/>
            <person name="Briner A.E."/>
            <person name="Felis G.E."/>
            <person name="de Vos W.M."/>
            <person name="Barrangou R."/>
            <person name="Klaenhammer T.R."/>
            <person name="Caufield P.W."/>
            <person name="Cui Y."/>
            <person name="Zhang H."/>
            <person name="O'Toole P.W."/>
        </authorList>
    </citation>
    <scope>NUCLEOTIDE SEQUENCE [LARGE SCALE GENOMIC DNA]</scope>
    <source>
        <strain evidence="2 3">DSM 20690</strain>
    </source>
</reference>
<dbReference type="RefSeq" id="WP_054646656.1">
    <property type="nucleotide sequence ID" value="NZ_FUXS01000004.1"/>
</dbReference>
<evidence type="ECO:0000313" key="2">
    <source>
        <dbReference type="EMBL" id="KRN80020.1"/>
    </source>
</evidence>
<dbReference type="GeneID" id="61249403"/>
<keyword evidence="3" id="KW-1185">Reference proteome</keyword>
<accession>A0A0R2K167</accession>
<evidence type="ECO:0000313" key="3">
    <source>
        <dbReference type="Proteomes" id="UP000051565"/>
    </source>
</evidence>
<dbReference type="AlphaFoldDB" id="A0A0R2K167"/>
<feature type="signal peptide" evidence="1">
    <location>
        <begin position="1"/>
        <end position="18"/>
    </location>
</feature>
<name>A0A0R2K167_9LACO</name>
<proteinExistence type="predicted"/>
<sequence length="138" mass="15222">MKKKVLLTILSASTIALTGVSTATLSQPNVQASTKSFSKEVQGKWNNQAGDTFKIKDSKATLKVKHGNKKGIYKFKVKEKTKNGYQLKADGKKLDKSNEYSLTTSQSGLMQFNYGKQTIQFDNGSMRVKETSKSTSTN</sequence>
<evidence type="ECO:0000256" key="1">
    <source>
        <dbReference type="SAM" id="SignalP"/>
    </source>
</evidence>
<dbReference type="OrthoDB" id="9985548at2"/>
<feature type="chain" id="PRO_5038508518" description="DUF5640 domain-containing protein" evidence="1">
    <location>
        <begin position="19"/>
        <end position="138"/>
    </location>
</feature>
<comment type="caution">
    <text evidence="2">The sequence shown here is derived from an EMBL/GenBank/DDBJ whole genome shotgun (WGS) entry which is preliminary data.</text>
</comment>
<dbReference type="PATRIC" id="fig|1122148.6.peg.144"/>
<gene>
    <name evidence="2" type="ORF">IV52_GL000137</name>
</gene>